<dbReference type="GO" id="GO:0003978">
    <property type="term" value="F:UDP-glucose 4-epimerase activity"/>
    <property type="evidence" value="ECO:0007669"/>
    <property type="project" value="InterPro"/>
</dbReference>
<dbReference type="CDD" id="cd05247">
    <property type="entry name" value="UDP_G4E_1_SDR_e"/>
    <property type="match status" value="1"/>
</dbReference>
<evidence type="ECO:0000313" key="11">
    <source>
        <dbReference type="EMBL" id="CAB3370198.1"/>
    </source>
</evidence>
<sequence length="449" mass="49781">MRMSERPEARIQRHLPTADRPAASARSGGISVTCVRLLFIFLSVSLSRVAGKEQAKFPDGDNFDTKLSADMAHTVFVTGGAGYIGSHCIVSLLEAGYEVVAIDNFANSVSERGADGLSRAPALDRVQQITGKELTFVQCDLLDIDALRNIFKLKKIDSVIHFAAIKAVGESMEQPFLYYRNNMMGAINLLEVMKENGCYNLVFSSSCTVYGSPEFLPINEDHPTGKVTNVYGRTKYFIEEMLKDVAVAEKQWNIIMLRYFNPVGAHPSGSIGEDPTKPFTNLMPYIAQVAIGSKPKLTIFGTDYNTEDGTGVRDYIHIMDLASGHVAALKKLQEEHLRMKIYNLGTGEGVSVLRLLKTFEKVTGTKVSYETLERRVGDIDAIYAKCELAEKELGWKSQYNLEQMCEDFWRWQTMNPDGYRSNKTITNGKINGEGKHIATAATNGTNGVH</sequence>
<dbReference type="InterPro" id="IPR016040">
    <property type="entry name" value="NAD(P)-bd_dom"/>
</dbReference>
<dbReference type="GO" id="GO:0005829">
    <property type="term" value="C:cytosol"/>
    <property type="evidence" value="ECO:0007669"/>
    <property type="project" value="TreeGrafter"/>
</dbReference>
<keyword evidence="5" id="KW-0520">NAD</keyword>
<evidence type="ECO:0000256" key="4">
    <source>
        <dbReference type="ARBA" id="ARBA00013175"/>
    </source>
</evidence>
<evidence type="ECO:0000256" key="9">
    <source>
        <dbReference type="SAM" id="MobiDB-lite"/>
    </source>
</evidence>
<dbReference type="NCBIfam" id="TIGR01179">
    <property type="entry name" value="galE"/>
    <property type="match status" value="1"/>
</dbReference>
<evidence type="ECO:0000256" key="2">
    <source>
        <dbReference type="ARBA" id="ARBA00001911"/>
    </source>
</evidence>
<dbReference type="InterPro" id="IPR036291">
    <property type="entry name" value="NAD(P)-bd_dom_sf"/>
</dbReference>
<comment type="catalytic activity">
    <reaction evidence="1">
        <text>UDP-N-acetyl-alpha-D-glucosamine = UDP-N-acetyl-alpha-D-galactosamine</text>
        <dbReference type="Rhea" id="RHEA:20517"/>
        <dbReference type="ChEBI" id="CHEBI:57705"/>
        <dbReference type="ChEBI" id="CHEBI:67138"/>
        <dbReference type="EC" id="5.1.3.7"/>
    </reaction>
</comment>
<comment type="cofactor">
    <cofactor evidence="2">
        <name>NAD(+)</name>
        <dbReference type="ChEBI" id="CHEBI:57540"/>
    </cofactor>
</comment>
<dbReference type="PRINTS" id="PR01713">
    <property type="entry name" value="NUCEPIMERASE"/>
</dbReference>
<dbReference type="PANTHER" id="PTHR43725:SF31">
    <property type="entry name" value="UDP-GLUCOSE 4-EPIMERASE"/>
    <property type="match status" value="1"/>
</dbReference>
<dbReference type="OrthoDB" id="9402762at2759"/>
<evidence type="ECO:0000256" key="5">
    <source>
        <dbReference type="ARBA" id="ARBA00023027"/>
    </source>
</evidence>
<protein>
    <recommendedName>
        <fullName evidence="8">UDP-N-acetylglucosamine 4-epimerase</fullName>
        <ecNumber evidence="4">5.1.3.7</ecNumber>
    </recommendedName>
    <alternativeName>
        <fullName evidence="8">UDP-N-acetylglucosamine 4-epimerase</fullName>
    </alternativeName>
</protein>
<dbReference type="NCBIfam" id="NF007956">
    <property type="entry name" value="PRK10675.1"/>
    <property type="match status" value="1"/>
</dbReference>
<evidence type="ECO:0000256" key="7">
    <source>
        <dbReference type="ARBA" id="ARBA00023235"/>
    </source>
</evidence>
<reference evidence="11 12" key="1">
    <citation type="submission" date="2020-04" db="EMBL/GenBank/DDBJ databases">
        <authorList>
            <person name="Alioto T."/>
            <person name="Alioto T."/>
            <person name="Gomez Garrido J."/>
        </authorList>
    </citation>
    <scope>NUCLEOTIDE SEQUENCE [LARGE SCALE GENOMIC DNA]</scope>
</reference>
<evidence type="ECO:0000313" key="12">
    <source>
        <dbReference type="Proteomes" id="UP000494165"/>
    </source>
</evidence>
<dbReference type="EC" id="5.1.3.7" evidence="4"/>
<dbReference type="Proteomes" id="UP000494165">
    <property type="component" value="Unassembled WGS sequence"/>
</dbReference>
<evidence type="ECO:0000256" key="3">
    <source>
        <dbReference type="ARBA" id="ARBA00002760"/>
    </source>
</evidence>
<keyword evidence="6" id="KW-0119">Carbohydrate metabolism</keyword>
<name>A0A8S1CQI6_9INSE</name>
<keyword evidence="6" id="KW-0299">Galactose metabolism</keyword>
<dbReference type="GO" id="GO:0033499">
    <property type="term" value="P:galactose catabolic process via UDP-galactose, Leloir pathway"/>
    <property type="evidence" value="ECO:0007669"/>
    <property type="project" value="TreeGrafter"/>
</dbReference>
<dbReference type="Gene3D" id="3.90.25.10">
    <property type="entry name" value="UDP-galactose 4-epimerase, domain 1"/>
    <property type="match status" value="1"/>
</dbReference>
<feature type="compositionally biased region" description="Basic and acidic residues" evidence="9">
    <location>
        <begin position="1"/>
        <end position="11"/>
    </location>
</feature>
<dbReference type="Gene3D" id="3.40.50.720">
    <property type="entry name" value="NAD(P)-binding Rossmann-like Domain"/>
    <property type="match status" value="1"/>
</dbReference>
<evidence type="ECO:0000256" key="8">
    <source>
        <dbReference type="ARBA" id="ARBA00031827"/>
    </source>
</evidence>
<dbReference type="GO" id="GO:0003974">
    <property type="term" value="F:UDP-N-acetylglucosamine 4-epimerase activity"/>
    <property type="evidence" value="ECO:0007669"/>
    <property type="project" value="UniProtKB-EC"/>
</dbReference>
<dbReference type="SUPFAM" id="SSF51735">
    <property type="entry name" value="NAD(P)-binding Rossmann-fold domains"/>
    <property type="match status" value="1"/>
</dbReference>
<dbReference type="AlphaFoldDB" id="A0A8S1CQI6"/>
<gene>
    <name evidence="11" type="ORF">CLODIP_2_CD12126</name>
</gene>
<feature type="domain" description="NAD(P)-binding" evidence="10">
    <location>
        <begin position="76"/>
        <end position="407"/>
    </location>
</feature>
<comment type="function">
    <text evidence="3">Catalyzes two distinct but analogous reactions: the reversible epimerization of UDP-glucose to UDP-galactose and the reversible epimerization of UDP-N-acetylglucosamine to UDP-N-acetylgalactosamine. The reaction with UDP-Gal plays a critical role in the Leloir pathway of galactose catabolism in which galactose is converted to the glycolytic intermediate glucose 6-phosphate. It contributes to the catabolism of dietary galactose and enables the endogenous biosynthesis of both UDP-Gal and UDP-GalNAc when exogenous sources are limited. Both UDP-sugar interconversions are important in the synthesis of glycoproteins and glycolipids.</text>
</comment>
<keyword evidence="12" id="KW-1185">Reference proteome</keyword>
<evidence type="ECO:0000256" key="6">
    <source>
        <dbReference type="ARBA" id="ARBA00023144"/>
    </source>
</evidence>
<dbReference type="InterPro" id="IPR005886">
    <property type="entry name" value="UDP_G4E"/>
</dbReference>
<comment type="caution">
    <text evidence="11">The sequence shown here is derived from an EMBL/GenBank/DDBJ whole genome shotgun (WGS) entry which is preliminary data.</text>
</comment>
<proteinExistence type="predicted"/>
<dbReference type="Pfam" id="PF16363">
    <property type="entry name" value="GDP_Man_Dehyd"/>
    <property type="match status" value="1"/>
</dbReference>
<feature type="region of interest" description="Disordered" evidence="9">
    <location>
        <begin position="1"/>
        <end position="25"/>
    </location>
</feature>
<evidence type="ECO:0000259" key="10">
    <source>
        <dbReference type="Pfam" id="PF16363"/>
    </source>
</evidence>
<dbReference type="PANTHER" id="PTHR43725">
    <property type="entry name" value="UDP-GLUCOSE 4-EPIMERASE"/>
    <property type="match status" value="1"/>
</dbReference>
<dbReference type="EMBL" id="CADEPI010000050">
    <property type="protein sequence ID" value="CAB3370198.1"/>
    <property type="molecule type" value="Genomic_DNA"/>
</dbReference>
<keyword evidence="7" id="KW-0413">Isomerase</keyword>
<organism evidence="11 12">
    <name type="scientific">Cloeon dipterum</name>
    <dbReference type="NCBI Taxonomy" id="197152"/>
    <lineage>
        <taxon>Eukaryota</taxon>
        <taxon>Metazoa</taxon>
        <taxon>Ecdysozoa</taxon>
        <taxon>Arthropoda</taxon>
        <taxon>Hexapoda</taxon>
        <taxon>Insecta</taxon>
        <taxon>Pterygota</taxon>
        <taxon>Palaeoptera</taxon>
        <taxon>Ephemeroptera</taxon>
        <taxon>Pisciforma</taxon>
        <taxon>Baetidae</taxon>
        <taxon>Cloeon</taxon>
    </lineage>
</organism>
<accession>A0A8S1CQI6</accession>
<evidence type="ECO:0000256" key="1">
    <source>
        <dbReference type="ARBA" id="ARBA00000014"/>
    </source>
</evidence>